<dbReference type="PANTHER" id="PTHR42928">
    <property type="entry name" value="TRICARBOXYLATE-BINDING PROTEIN"/>
    <property type="match status" value="1"/>
</dbReference>
<evidence type="ECO:0000256" key="1">
    <source>
        <dbReference type="ARBA" id="ARBA00006987"/>
    </source>
</evidence>
<evidence type="ECO:0000313" key="3">
    <source>
        <dbReference type="Proteomes" id="UP000694001"/>
    </source>
</evidence>
<evidence type="ECO:0000313" key="2">
    <source>
        <dbReference type="EMBL" id="QXM26091.1"/>
    </source>
</evidence>
<accession>A0A975U6S5</accession>
<organism evidence="2 3">
    <name type="scientific">Elioraea tepida</name>
    <dbReference type="NCBI Taxonomy" id="2843330"/>
    <lineage>
        <taxon>Bacteria</taxon>
        <taxon>Pseudomonadati</taxon>
        <taxon>Pseudomonadota</taxon>
        <taxon>Alphaproteobacteria</taxon>
        <taxon>Acetobacterales</taxon>
        <taxon>Elioraeaceae</taxon>
        <taxon>Elioraea</taxon>
    </lineage>
</organism>
<dbReference type="AlphaFoldDB" id="A0A975U6S5"/>
<protein>
    <submittedName>
        <fullName evidence="2">Tripartite tricarboxylate transporter substrate binding protein</fullName>
    </submittedName>
</protein>
<sequence>MRPLDRRRLIAGGLAAPFVVAGGRAVRAAWRPARPVTLVVPFGAGSGTDQVARTLQPAVEAALNQRLVIDNRPGANGTLAATAVARAAPDGHTLLLTTNTPQAAVLGLMRQVPYDPVKDFTPIQRCGNYVFWLTVGPEFPARTLAEFLAEARRRPGQVTYASGNSTGIVAGAAIARQAGVQMVHVPYRSTPPAMLDVIAGRVDSIVVDVSASRGHVEAGRLRPLGVTSRNRSALVPDQPTLHEQGLAGFDIVAWAGLVGPAGLPGGIVSALHTAFDGALADATVTAKLAALGFEVVRDGPEGFAAFIPAEIEKWTRLVREAGIDPE</sequence>
<comment type="similarity">
    <text evidence="1">Belongs to the UPF0065 (bug) family.</text>
</comment>
<keyword evidence="3" id="KW-1185">Reference proteome</keyword>
<dbReference type="CDD" id="cd07012">
    <property type="entry name" value="PBP2_Bug_TTT"/>
    <property type="match status" value="1"/>
</dbReference>
<dbReference type="PANTHER" id="PTHR42928:SF5">
    <property type="entry name" value="BLR1237 PROTEIN"/>
    <property type="match status" value="1"/>
</dbReference>
<dbReference type="RefSeq" id="WP_218287142.1">
    <property type="nucleotide sequence ID" value="NZ_CP076448.1"/>
</dbReference>
<dbReference type="Proteomes" id="UP000694001">
    <property type="component" value="Chromosome"/>
</dbReference>
<dbReference type="PIRSF" id="PIRSF017082">
    <property type="entry name" value="YflP"/>
    <property type="match status" value="1"/>
</dbReference>
<reference evidence="2" key="1">
    <citation type="submission" date="2021-06" db="EMBL/GenBank/DDBJ databases">
        <title>Elioraea tepida, sp. nov., a moderately thermophilic aerobic anoxygenic phototrophic bacterium isolated from an alkaline siliceous hot spring mat community in Yellowstone National Park, WY, USA.</title>
        <authorList>
            <person name="Saini M.K."/>
            <person name="Yoshida S."/>
            <person name="Sebastian A."/>
            <person name="Hirose S."/>
            <person name="Hara E."/>
            <person name="Tamaki H."/>
            <person name="Soulier N.T."/>
            <person name="Albert I."/>
            <person name="Hanada S."/>
            <person name="Bryant D.A."/>
            <person name="Tank M."/>
        </authorList>
    </citation>
    <scope>NUCLEOTIDE SEQUENCE</scope>
    <source>
        <strain evidence="2">MS-P2</strain>
    </source>
</reference>
<dbReference type="KEGG" id="elio:KO353_07885"/>
<gene>
    <name evidence="2" type="ORF">KO353_07885</name>
</gene>
<dbReference type="Pfam" id="PF03401">
    <property type="entry name" value="TctC"/>
    <property type="match status" value="1"/>
</dbReference>
<dbReference type="InterPro" id="IPR005064">
    <property type="entry name" value="BUG"/>
</dbReference>
<dbReference type="EMBL" id="CP076448">
    <property type="protein sequence ID" value="QXM26091.1"/>
    <property type="molecule type" value="Genomic_DNA"/>
</dbReference>
<proteinExistence type="inferred from homology"/>
<name>A0A975U6S5_9PROT</name>